<keyword evidence="3" id="KW-1185">Reference proteome</keyword>
<evidence type="ECO:0000313" key="3">
    <source>
        <dbReference type="Proteomes" id="UP001341840"/>
    </source>
</evidence>
<protein>
    <recommendedName>
        <fullName evidence="1">Ribonuclease H1 N-terminal domain-containing protein</fullName>
    </recommendedName>
</protein>
<evidence type="ECO:0000259" key="1">
    <source>
        <dbReference type="Pfam" id="PF01693"/>
    </source>
</evidence>
<sequence>MSNFRSKRIMITQESFPYYVVFRGRVPGVYNSWEEASQQVIGYSDHSYKGFHKLYVARNEWLLHLIKTKRDSQNRGISMNINIGNNAPLPMRFVAPMVIENSDGGGLSIEYRHVQTVCEMCSLKKENEALRQLVNNLRDYCLSKKLALELDI</sequence>
<dbReference type="Gene3D" id="3.40.970.10">
    <property type="entry name" value="Ribonuclease H1, N-terminal domain"/>
    <property type="match status" value="1"/>
</dbReference>
<gene>
    <name evidence="2" type="ORF">PIB30_041865</name>
</gene>
<dbReference type="InterPro" id="IPR011320">
    <property type="entry name" value="RNase_H1_N"/>
</dbReference>
<dbReference type="SUPFAM" id="SSF55658">
    <property type="entry name" value="L9 N-domain-like"/>
    <property type="match status" value="1"/>
</dbReference>
<evidence type="ECO:0000313" key="2">
    <source>
        <dbReference type="EMBL" id="MED6171569.1"/>
    </source>
</evidence>
<dbReference type="EMBL" id="JASCZI010151269">
    <property type="protein sequence ID" value="MED6171569.1"/>
    <property type="molecule type" value="Genomic_DNA"/>
</dbReference>
<organism evidence="2 3">
    <name type="scientific">Stylosanthes scabra</name>
    <dbReference type="NCBI Taxonomy" id="79078"/>
    <lineage>
        <taxon>Eukaryota</taxon>
        <taxon>Viridiplantae</taxon>
        <taxon>Streptophyta</taxon>
        <taxon>Embryophyta</taxon>
        <taxon>Tracheophyta</taxon>
        <taxon>Spermatophyta</taxon>
        <taxon>Magnoliopsida</taxon>
        <taxon>eudicotyledons</taxon>
        <taxon>Gunneridae</taxon>
        <taxon>Pentapetalae</taxon>
        <taxon>rosids</taxon>
        <taxon>fabids</taxon>
        <taxon>Fabales</taxon>
        <taxon>Fabaceae</taxon>
        <taxon>Papilionoideae</taxon>
        <taxon>50 kb inversion clade</taxon>
        <taxon>dalbergioids sensu lato</taxon>
        <taxon>Dalbergieae</taxon>
        <taxon>Pterocarpus clade</taxon>
        <taxon>Stylosanthes</taxon>
    </lineage>
</organism>
<comment type="caution">
    <text evidence="2">The sequence shown here is derived from an EMBL/GenBank/DDBJ whole genome shotgun (WGS) entry which is preliminary data.</text>
</comment>
<accession>A0ABU6VEN5</accession>
<feature type="domain" description="Ribonuclease H1 N-terminal" evidence="1">
    <location>
        <begin position="17"/>
        <end position="57"/>
    </location>
</feature>
<name>A0ABU6VEN5_9FABA</name>
<proteinExistence type="predicted"/>
<dbReference type="InterPro" id="IPR037056">
    <property type="entry name" value="RNase_H1_N_sf"/>
</dbReference>
<reference evidence="2 3" key="1">
    <citation type="journal article" date="2023" name="Plants (Basel)">
        <title>Bridging the Gap: Combining Genomics and Transcriptomics Approaches to Understand Stylosanthes scabra, an Orphan Legume from the Brazilian Caatinga.</title>
        <authorList>
            <person name="Ferreira-Neto J.R.C."/>
            <person name="da Silva M.D."/>
            <person name="Binneck E."/>
            <person name="de Melo N.F."/>
            <person name="da Silva R.H."/>
            <person name="de Melo A.L.T.M."/>
            <person name="Pandolfi V."/>
            <person name="Bustamante F.O."/>
            <person name="Brasileiro-Vidal A.C."/>
            <person name="Benko-Iseppon A.M."/>
        </authorList>
    </citation>
    <scope>NUCLEOTIDE SEQUENCE [LARGE SCALE GENOMIC DNA]</scope>
    <source>
        <tissue evidence="2">Leaves</tissue>
    </source>
</reference>
<dbReference type="Proteomes" id="UP001341840">
    <property type="component" value="Unassembled WGS sequence"/>
</dbReference>
<dbReference type="Pfam" id="PF01693">
    <property type="entry name" value="Cauli_VI"/>
    <property type="match status" value="1"/>
</dbReference>
<dbReference type="InterPro" id="IPR009027">
    <property type="entry name" value="Ribosomal_bL9/RNase_H1_N"/>
</dbReference>